<keyword evidence="1" id="KW-0812">Transmembrane</keyword>
<feature type="transmembrane region" description="Helical" evidence="1">
    <location>
        <begin position="115"/>
        <end position="136"/>
    </location>
</feature>
<proteinExistence type="predicted"/>
<accession>A0A369MKD9</accession>
<dbReference type="EMBL" id="PPTU01000003">
    <property type="protein sequence ID" value="RDB72478.1"/>
    <property type="molecule type" value="Genomic_DNA"/>
</dbReference>
<evidence type="ECO:0000313" key="3">
    <source>
        <dbReference type="EMBL" id="RDB72478.1"/>
    </source>
</evidence>
<evidence type="ECO:0000313" key="4">
    <source>
        <dbReference type="Proteomes" id="UP000253970"/>
    </source>
</evidence>
<dbReference type="AlphaFoldDB" id="A0A369MKD9"/>
<evidence type="ECO:0000256" key="1">
    <source>
        <dbReference type="SAM" id="Phobius"/>
    </source>
</evidence>
<dbReference type="InterPro" id="IPR025517">
    <property type="entry name" value="DUF4405"/>
</dbReference>
<name>A0A369MKD9_EGGLN</name>
<keyword evidence="1" id="KW-1133">Transmembrane helix</keyword>
<protein>
    <recommendedName>
        <fullName evidence="2">Flavinylation-associated cytochrome domain-containing protein</fullName>
    </recommendedName>
</protein>
<keyword evidence="1" id="KW-0472">Membrane</keyword>
<feature type="transmembrane region" description="Helical" evidence="1">
    <location>
        <begin position="36"/>
        <end position="59"/>
    </location>
</feature>
<sequence>MDRKNFAIDLAALVGTVVVLLPSATGIAVHEWLSLVLFAALFAHCALHAQWAADAFSALVRRRSTARLGKLAFDVLVLVTLVVVLLSGLMVSGAVLPALGLYADGYYFWDPLHAISAKALTAMLLVHVVVHGRWLLRFFRKERPAGSANDRMTGEIDGDR</sequence>
<gene>
    <name evidence="3" type="ORF">C1875_03120</name>
</gene>
<dbReference type="RefSeq" id="WP_114532888.1">
    <property type="nucleotide sequence ID" value="NZ_JADNER010000002.1"/>
</dbReference>
<evidence type="ECO:0000259" key="2">
    <source>
        <dbReference type="Pfam" id="PF14358"/>
    </source>
</evidence>
<dbReference type="Pfam" id="PF14358">
    <property type="entry name" value="DUF4405"/>
    <property type="match status" value="1"/>
</dbReference>
<comment type="caution">
    <text evidence="3">The sequence shown here is derived from an EMBL/GenBank/DDBJ whole genome shotgun (WGS) entry which is preliminary data.</text>
</comment>
<organism evidence="3 4">
    <name type="scientific">Eggerthella lenta</name>
    <name type="common">Eubacterium lentum</name>
    <dbReference type="NCBI Taxonomy" id="84112"/>
    <lineage>
        <taxon>Bacteria</taxon>
        <taxon>Bacillati</taxon>
        <taxon>Actinomycetota</taxon>
        <taxon>Coriobacteriia</taxon>
        <taxon>Eggerthellales</taxon>
        <taxon>Eggerthellaceae</taxon>
        <taxon>Eggerthella</taxon>
    </lineage>
</organism>
<feature type="transmembrane region" description="Helical" evidence="1">
    <location>
        <begin position="71"/>
        <end position="95"/>
    </location>
</feature>
<reference evidence="3 4" key="1">
    <citation type="journal article" date="2018" name="Elife">
        <title>Discovery and characterization of a prevalent human gut bacterial enzyme sufficient for the inactivation of a family of plant toxins.</title>
        <authorList>
            <person name="Koppel N."/>
            <person name="Bisanz J.E."/>
            <person name="Pandelia M.E."/>
            <person name="Turnbaugh P.J."/>
            <person name="Balskus E.P."/>
        </authorList>
    </citation>
    <scope>NUCLEOTIDE SEQUENCE [LARGE SCALE GENOMIC DNA]</scope>
    <source>
        <strain evidence="3 4">W1 BHI 6</strain>
    </source>
</reference>
<feature type="domain" description="Flavinylation-associated cytochrome" evidence="2">
    <location>
        <begin position="74"/>
        <end position="131"/>
    </location>
</feature>
<dbReference type="Proteomes" id="UP000253970">
    <property type="component" value="Unassembled WGS sequence"/>
</dbReference>